<dbReference type="Pfam" id="PF14159">
    <property type="entry name" value="CAAD"/>
    <property type="match status" value="1"/>
</dbReference>
<evidence type="ECO:0000259" key="3">
    <source>
        <dbReference type="Pfam" id="PF14159"/>
    </source>
</evidence>
<organism evidence="4 5">
    <name type="scientific">Prototheca wickerhamii</name>
    <dbReference type="NCBI Taxonomy" id="3111"/>
    <lineage>
        <taxon>Eukaryota</taxon>
        <taxon>Viridiplantae</taxon>
        <taxon>Chlorophyta</taxon>
        <taxon>core chlorophytes</taxon>
        <taxon>Trebouxiophyceae</taxon>
        <taxon>Chlorellales</taxon>
        <taxon>Chlorellaceae</taxon>
        <taxon>Prototheca</taxon>
    </lineage>
</organism>
<comment type="subcellular location">
    <subcellularLocation>
        <location evidence="1">Membrane</location>
        <topology evidence="1">Multi-pass membrane protein</topology>
    </subcellularLocation>
</comment>
<dbReference type="GO" id="GO:0009579">
    <property type="term" value="C:thylakoid"/>
    <property type="evidence" value="ECO:0007669"/>
    <property type="project" value="InterPro"/>
</dbReference>
<dbReference type="PANTHER" id="PTHR33222:SF4">
    <property type="entry name" value="PROTEIN CURVATURE THYLAKOID 1A, CHLOROPLASTIC"/>
    <property type="match status" value="1"/>
</dbReference>
<comment type="caution">
    <text evidence="4">The sequence shown here is derived from an EMBL/GenBank/DDBJ whole genome shotgun (WGS) entry which is preliminary data.</text>
</comment>
<feature type="transmembrane region" description="Helical" evidence="2">
    <location>
        <begin position="45"/>
        <end position="65"/>
    </location>
</feature>
<proteinExistence type="predicted"/>
<keyword evidence="2" id="KW-1133">Transmembrane helix</keyword>
<evidence type="ECO:0000256" key="1">
    <source>
        <dbReference type="ARBA" id="ARBA00004141"/>
    </source>
</evidence>
<evidence type="ECO:0000313" key="5">
    <source>
        <dbReference type="Proteomes" id="UP001255856"/>
    </source>
</evidence>
<feature type="transmembrane region" description="Helical" evidence="2">
    <location>
        <begin position="12"/>
        <end position="33"/>
    </location>
</feature>
<dbReference type="InterPro" id="IPR033344">
    <property type="entry name" value="CURT1"/>
</dbReference>
<name>A0AAD9IIG9_PROWI</name>
<dbReference type="Proteomes" id="UP001255856">
    <property type="component" value="Unassembled WGS sequence"/>
</dbReference>
<keyword evidence="5" id="KW-1185">Reference proteome</keyword>
<dbReference type="EMBL" id="JASFZW010000005">
    <property type="protein sequence ID" value="KAK2078163.1"/>
    <property type="molecule type" value="Genomic_DNA"/>
</dbReference>
<feature type="domain" description="Cyanobacterial aminoacyl-tRNA synthetase CAAD" evidence="3">
    <location>
        <begin position="2"/>
        <end position="85"/>
    </location>
</feature>
<dbReference type="InterPro" id="IPR025564">
    <property type="entry name" value="CAAD_dom"/>
</dbReference>
<accession>A0AAD9IIG9</accession>
<dbReference type="GO" id="GO:0016020">
    <property type="term" value="C:membrane"/>
    <property type="evidence" value="ECO:0007669"/>
    <property type="project" value="UniProtKB-SubCell"/>
</dbReference>
<keyword evidence="2" id="KW-0472">Membrane</keyword>
<reference evidence="4" key="1">
    <citation type="submission" date="2021-01" db="EMBL/GenBank/DDBJ databases">
        <authorList>
            <person name="Eckstrom K.M.E."/>
        </authorList>
    </citation>
    <scope>NUCLEOTIDE SEQUENCE</scope>
    <source>
        <strain evidence="4">UVCC 0001</strain>
    </source>
</reference>
<gene>
    <name evidence="4" type="ORF">QBZ16_004031</name>
</gene>
<dbReference type="PANTHER" id="PTHR33222">
    <property type="match status" value="1"/>
</dbReference>
<evidence type="ECO:0000313" key="4">
    <source>
        <dbReference type="EMBL" id="KAK2078163.1"/>
    </source>
</evidence>
<keyword evidence="2" id="KW-0812">Transmembrane</keyword>
<sequence>MQWQRVDNKPAVVIAALGSGFVLWLSFSVLGALRFLPLVRRGIPATLELLGLAVACWFTYHYLLFKDGRERLALLLQELRERILGGIESQTRL</sequence>
<protein>
    <recommendedName>
        <fullName evidence="3">Cyanobacterial aminoacyl-tRNA synthetase CAAD domain-containing protein</fullName>
    </recommendedName>
</protein>
<evidence type="ECO:0000256" key="2">
    <source>
        <dbReference type="SAM" id="Phobius"/>
    </source>
</evidence>
<dbReference type="AlphaFoldDB" id="A0AAD9IIG9"/>